<dbReference type="Pfam" id="PF00232">
    <property type="entry name" value="Glyco_hydro_1"/>
    <property type="match status" value="1"/>
</dbReference>
<proteinExistence type="inferred from homology"/>
<dbReference type="GO" id="GO:0005975">
    <property type="term" value="P:carbohydrate metabolic process"/>
    <property type="evidence" value="ECO:0007669"/>
    <property type="project" value="InterPro"/>
</dbReference>
<evidence type="ECO:0000313" key="5">
    <source>
        <dbReference type="EMBL" id="CAE7943205.1"/>
    </source>
</evidence>
<dbReference type="FunFam" id="3.20.20.80:FF:000041">
    <property type="entry name" value="Beta-glucosidase 7"/>
    <property type="match status" value="1"/>
</dbReference>
<comment type="similarity">
    <text evidence="1 4">Belongs to the glycosyl hydrolase 1 family.</text>
</comment>
<evidence type="ECO:0000256" key="1">
    <source>
        <dbReference type="ARBA" id="ARBA00010838"/>
    </source>
</evidence>
<dbReference type="EMBL" id="CAJNJA010098918">
    <property type="protein sequence ID" value="CAE7943205.1"/>
    <property type="molecule type" value="Genomic_DNA"/>
</dbReference>
<accession>A0A813CE57</accession>
<evidence type="ECO:0000256" key="3">
    <source>
        <dbReference type="ARBA" id="ARBA00023295"/>
    </source>
</evidence>
<gene>
    <name evidence="5" type="primary">BGL1A</name>
    <name evidence="5" type="ORF">SNEC2469_LOCUS34956</name>
</gene>
<protein>
    <submittedName>
        <fullName evidence="5">BGL1A protein</fullName>
    </submittedName>
</protein>
<dbReference type="OrthoDB" id="10250117at2759"/>
<dbReference type="InterPro" id="IPR017853">
    <property type="entry name" value="GH"/>
</dbReference>
<dbReference type="AlphaFoldDB" id="A0A813CE57"/>
<dbReference type="PRINTS" id="PR00131">
    <property type="entry name" value="GLHYDRLASE1"/>
</dbReference>
<keyword evidence="2" id="KW-0378">Hydrolase</keyword>
<comment type="caution">
    <text evidence="5">The sequence shown here is derived from an EMBL/GenBank/DDBJ whole genome shotgun (WGS) entry which is preliminary data.</text>
</comment>
<evidence type="ECO:0000256" key="2">
    <source>
        <dbReference type="ARBA" id="ARBA00022801"/>
    </source>
</evidence>
<dbReference type="InterPro" id="IPR001360">
    <property type="entry name" value="Glyco_hydro_1"/>
</dbReference>
<organism evidence="5 6">
    <name type="scientific">Symbiodinium necroappetens</name>
    <dbReference type="NCBI Taxonomy" id="1628268"/>
    <lineage>
        <taxon>Eukaryota</taxon>
        <taxon>Sar</taxon>
        <taxon>Alveolata</taxon>
        <taxon>Dinophyceae</taxon>
        <taxon>Suessiales</taxon>
        <taxon>Symbiodiniaceae</taxon>
        <taxon>Symbiodinium</taxon>
    </lineage>
</organism>
<dbReference type="Gene3D" id="3.20.20.80">
    <property type="entry name" value="Glycosidases"/>
    <property type="match status" value="1"/>
</dbReference>
<keyword evidence="6" id="KW-1185">Reference proteome</keyword>
<keyword evidence="3" id="KW-0326">Glycosidase</keyword>
<dbReference type="SUPFAM" id="SSF51445">
    <property type="entry name" value="(Trans)glycosidases"/>
    <property type="match status" value="1"/>
</dbReference>
<evidence type="ECO:0000313" key="6">
    <source>
        <dbReference type="Proteomes" id="UP000601435"/>
    </source>
</evidence>
<name>A0A813CE57_9DINO</name>
<dbReference type="GO" id="GO:0008422">
    <property type="term" value="F:beta-glucosidase activity"/>
    <property type="evidence" value="ECO:0007669"/>
    <property type="project" value="TreeGrafter"/>
</dbReference>
<evidence type="ECO:0000256" key="4">
    <source>
        <dbReference type="RuleBase" id="RU003690"/>
    </source>
</evidence>
<reference evidence="5" key="1">
    <citation type="submission" date="2021-02" db="EMBL/GenBank/DDBJ databases">
        <authorList>
            <person name="Dougan E. K."/>
            <person name="Rhodes N."/>
            <person name="Thang M."/>
            <person name="Chan C."/>
        </authorList>
    </citation>
    <scope>NUCLEOTIDE SEQUENCE</scope>
</reference>
<dbReference type="PANTHER" id="PTHR10353">
    <property type="entry name" value="GLYCOSYL HYDROLASE"/>
    <property type="match status" value="1"/>
</dbReference>
<sequence length="432" mass="48615">MKDLGLKAYRFSISWSRLLPAGTGKPNQRAVDFYQSLLSELCSSGITPVVTLYHWDLPQCLEDKYGGWLSRQVLDDFEYYASVCFDCFGSDVRYWITLNEPWCACALGYGSGEHAPGHREDAGKEPYLAAHHMLLAHARAVKCYRHSYQHIHGGSIGITLNMDWKEPLSDSAADQAAQRRALDWQLGWFADPIYKGAYPATMRERCGDRLPEFSDEEVAMLKGSSDFFGLNHYSTDFVSQGEDGPPAVPNYFADQDVRNVSDPRWQRTDMGWDIVPWGFEKLLSWIQKEYDPTGGILVTENGCAVRENTEAEAVQDTARVEYLQGYLAQLHKAMANGAVIKGYLVWSLLDNFEWAFGYAKRFGIVRVDFTTQQRTPKASAQLISDLCKGGKLKVPSRVQASSEFFPYNGRGKDSGIVIVSTHLGVKPFSFLR</sequence>
<dbReference type="Proteomes" id="UP000601435">
    <property type="component" value="Unassembled WGS sequence"/>
</dbReference>
<dbReference type="PANTHER" id="PTHR10353:SF36">
    <property type="entry name" value="LP05116P"/>
    <property type="match status" value="1"/>
</dbReference>